<gene>
    <name evidence="1" type="ORF">DEACI_0627</name>
</gene>
<comment type="caution">
    <text evidence="1">The sequence shown here is derived from an EMBL/GenBank/DDBJ whole genome shotgun (WGS) entry which is preliminary data.</text>
</comment>
<dbReference type="EMBL" id="CDGJ01000017">
    <property type="protein sequence ID" value="CEJ06181.1"/>
    <property type="molecule type" value="Genomic_DNA"/>
</dbReference>
<evidence type="ECO:0000313" key="1">
    <source>
        <dbReference type="EMBL" id="CEJ06181.1"/>
    </source>
</evidence>
<accession>A0ABP1XB59</accession>
<reference evidence="1" key="1">
    <citation type="submission" date="2014-11" db="EMBL/GenBank/DDBJ databases">
        <authorList>
            <person name="Hornung B.V."/>
        </authorList>
    </citation>
    <scope>NUCLEOTIDE SEQUENCE</scope>
    <source>
        <strain evidence="1">INE</strain>
    </source>
</reference>
<feature type="non-terminal residue" evidence="1">
    <location>
        <position position="1"/>
    </location>
</feature>
<keyword evidence="2" id="KW-1185">Reference proteome</keyword>
<sequence length="32" mass="3412">FPQAVLKGRLAYGGRGKEPDFHAVRLGTVLAS</sequence>
<dbReference type="Proteomes" id="UP001071230">
    <property type="component" value="Unassembled WGS sequence"/>
</dbReference>
<organism evidence="1 2">
    <name type="scientific">Acididesulfobacillus acetoxydans</name>
    <dbReference type="NCBI Taxonomy" id="1561005"/>
    <lineage>
        <taxon>Bacteria</taxon>
        <taxon>Bacillati</taxon>
        <taxon>Bacillota</taxon>
        <taxon>Clostridia</taxon>
        <taxon>Eubacteriales</taxon>
        <taxon>Peptococcaceae</taxon>
        <taxon>Acididesulfobacillus</taxon>
    </lineage>
</organism>
<proteinExistence type="predicted"/>
<protein>
    <submittedName>
        <fullName evidence="1">Uncharacterized protein</fullName>
    </submittedName>
</protein>
<evidence type="ECO:0000313" key="2">
    <source>
        <dbReference type="Proteomes" id="UP001071230"/>
    </source>
</evidence>
<name>A0ABP1XB59_9FIRM</name>